<sequence>MYKTVHLYAKIVAFLCGLLYKYKYEYPSDTHLNTYARNLHEFLVQFRW</sequence>
<dbReference type="Proteomes" id="UP000008895">
    <property type="component" value="Chromosome"/>
</dbReference>
<dbReference type="AlphaFoldDB" id="F9YUB6"/>
<dbReference type="RefSeq" id="WP_013996961.1">
    <property type="nucleotide sequence ID" value="NC_015846.1"/>
</dbReference>
<evidence type="ECO:0000313" key="1">
    <source>
        <dbReference type="EMBL" id="AEK22971.1"/>
    </source>
</evidence>
<accession>F9YUB6</accession>
<keyword evidence="2" id="KW-1185">Reference proteome</keyword>
<dbReference type="HOGENOM" id="CLU_3150735_0_0_10"/>
<dbReference type="KEGG" id="ccm:Ccan_08530"/>
<dbReference type="EMBL" id="CP002113">
    <property type="protein sequence ID" value="AEK22971.1"/>
    <property type="molecule type" value="Genomic_DNA"/>
</dbReference>
<proteinExistence type="predicted"/>
<organism evidence="1 2">
    <name type="scientific">Capnocytophaga canimorsus (strain 5)</name>
    <dbReference type="NCBI Taxonomy" id="860228"/>
    <lineage>
        <taxon>Bacteria</taxon>
        <taxon>Pseudomonadati</taxon>
        <taxon>Bacteroidota</taxon>
        <taxon>Flavobacteriia</taxon>
        <taxon>Flavobacteriales</taxon>
        <taxon>Flavobacteriaceae</taxon>
        <taxon>Capnocytophaga</taxon>
    </lineage>
</organism>
<gene>
    <name evidence="1" type="ordered locus">Ccan_08530</name>
</gene>
<reference evidence="1 2" key="1">
    <citation type="journal article" date="2011" name="J. Bacteriol.">
        <title>Complete genome sequence of the dog commensal and human pathogen Capnocytophaga canimorsus strain 5.</title>
        <authorList>
            <person name="Manfredi P."/>
            <person name="Pagni M."/>
            <person name="Cornelis G.R."/>
        </authorList>
    </citation>
    <scope>NUCLEOTIDE SEQUENCE [LARGE SCALE GENOMIC DNA]</scope>
    <source>
        <strain evidence="2">5</strain>
    </source>
</reference>
<evidence type="ECO:0000313" key="2">
    <source>
        <dbReference type="Proteomes" id="UP000008895"/>
    </source>
</evidence>
<protein>
    <submittedName>
        <fullName evidence="1">Uncharacterized protein</fullName>
    </submittedName>
</protein>
<name>F9YUB6_CAPCC</name>